<dbReference type="SMART" id="SM00342">
    <property type="entry name" value="HTH_ARAC"/>
    <property type="match status" value="1"/>
</dbReference>
<dbReference type="Gene3D" id="1.10.287.130">
    <property type="match status" value="1"/>
</dbReference>
<keyword evidence="9" id="KW-0805">Transcription regulation</keyword>
<feature type="signal peptide" evidence="13">
    <location>
        <begin position="1"/>
        <end position="23"/>
    </location>
</feature>
<dbReference type="Gene3D" id="2.60.40.10">
    <property type="entry name" value="Immunoglobulins"/>
    <property type="match status" value="1"/>
</dbReference>
<dbReference type="STRING" id="1297750.SAMN05444405_12033"/>
<evidence type="ECO:0000256" key="10">
    <source>
        <dbReference type="ARBA" id="ARBA00023125"/>
    </source>
</evidence>
<dbReference type="InterPro" id="IPR004358">
    <property type="entry name" value="Sig_transdc_His_kin-like_C"/>
</dbReference>
<keyword evidence="18" id="KW-1185">Reference proteome</keyword>
<dbReference type="InterPro" id="IPR005467">
    <property type="entry name" value="His_kinase_dom"/>
</dbReference>
<dbReference type="Pfam" id="PF00512">
    <property type="entry name" value="HisKA"/>
    <property type="match status" value="1"/>
</dbReference>
<dbReference type="Gene3D" id="3.30.565.10">
    <property type="entry name" value="Histidine kinase-like ATPase, C-terminal domain"/>
    <property type="match status" value="1"/>
</dbReference>
<dbReference type="InterPro" id="IPR036890">
    <property type="entry name" value="HATPase_C_sf"/>
</dbReference>
<evidence type="ECO:0000256" key="2">
    <source>
        <dbReference type="ARBA" id="ARBA00012438"/>
    </source>
</evidence>
<dbReference type="PRINTS" id="PR00344">
    <property type="entry name" value="BCTRLSENSOR"/>
</dbReference>
<dbReference type="PROSITE" id="PS01124">
    <property type="entry name" value="HTH_ARAC_FAMILY_2"/>
    <property type="match status" value="1"/>
</dbReference>
<dbReference type="FunFam" id="3.40.50.2300:FF:000138">
    <property type="entry name" value="Two-component system sensor histidine kinase/response regulator"/>
    <property type="match status" value="1"/>
</dbReference>
<dbReference type="InterPro" id="IPR015943">
    <property type="entry name" value="WD40/YVTN_repeat-like_dom_sf"/>
</dbReference>
<dbReference type="SUPFAM" id="SSF47384">
    <property type="entry name" value="Homodimeric domain of signal transducing histidine kinase"/>
    <property type="match status" value="1"/>
</dbReference>
<evidence type="ECO:0000256" key="8">
    <source>
        <dbReference type="ARBA" id="ARBA00023012"/>
    </source>
</evidence>
<keyword evidence="5" id="KW-0547">Nucleotide-binding</keyword>
<dbReference type="EMBL" id="FQTV01000020">
    <property type="protein sequence ID" value="SHG01872.1"/>
    <property type="molecule type" value="Genomic_DNA"/>
</dbReference>
<keyword evidence="10" id="KW-0238">DNA-binding</keyword>
<evidence type="ECO:0000256" key="5">
    <source>
        <dbReference type="ARBA" id="ARBA00022741"/>
    </source>
</evidence>
<evidence type="ECO:0000259" key="16">
    <source>
        <dbReference type="PROSITE" id="PS50110"/>
    </source>
</evidence>
<dbReference type="Pfam" id="PF02518">
    <property type="entry name" value="HATPase_c"/>
    <property type="match status" value="1"/>
</dbReference>
<dbReference type="Pfam" id="PF07494">
    <property type="entry name" value="Reg_prop"/>
    <property type="match status" value="8"/>
</dbReference>
<feature type="chain" id="PRO_5012725432" description="histidine kinase" evidence="13">
    <location>
        <begin position="24"/>
        <end position="1380"/>
    </location>
</feature>
<gene>
    <name evidence="17" type="ORF">SAMN05444405_12033</name>
</gene>
<dbReference type="CDD" id="cd00063">
    <property type="entry name" value="FN3"/>
    <property type="match status" value="1"/>
</dbReference>
<dbReference type="InterPro" id="IPR003661">
    <property type="entry name" value="HisK_dim/P_dom"/>
</dbReference>
<dbReference type="PROSITE" id="PS50109">
    <property type="entry name" value="HIS_KIN"/>
    <property type="match status" value="1"/>
</dbReference>
<dbReference type="SMART" id="SM00448">
    <property type="entry name" value="REC"/>
    <property type="match status" value="1"/>
</dbReference>
<name>A0A1M5GEF0_9BACE</name>
<evidence type="ECO:0000256" key="11">
    <source>
        <dbReference type="ARBA" id="ARBA00023163"/>
    </source>
</evidence>
<evidence type="ECO:0000259" key="15">
    <source>
        <dbReference type="PROSITE" id="PS50109"/>
    </source>
</evidence>
<dbReference type="GO" id="GO:0003700">
    <property type="term" value="F:DNA-binding transcription factor activity"/>
    <property type="evidence" value="ECO:0007669"/>
    <property type="project" value="InterPro"/>
</dbReference>
<keyword evidence="8" id="KW-0902">Two-component regulatory system</keyword>
<dbReference type="Gene3D" id="3.40.50.2300">
    <property type="match status" value="1"/>
</dbReference>
<evidence type="ECO:0000256" key="13">
    <source>
        <dbReference type="SAM" id="SignalP"/>
    </source>
</evidence>
<dbReference type="InterPro" id="IPR011006">
    <property type="entry name" value="CheY-like_superfamily"/>
</dbReference>
<dbReference type="GO" id="GO:0005524">
    <property type="term" value="F:ATP binding"/>
    <property type="evidence" value="ECO:0007669"/>
    <property type="project" value="UniProtKB-KW"/>
</dbReference>
<evidence type="ECO:0000256" key="3">
    <source>
        <dbReference type="ARBA" id="ARBA00022553"/>
    </source>
</evidence>
<dbReference type="OrthoDB" id="717811at2"/>
<dbReference type="EC" id="2.7.13.3" evidence="2"/>
<accession>A0A1M5GEF0</accession>
<dbReference type="PANTHER" id="PTHR43547">
    <property type="entry name" value="TWO-COMPONENT HISTIDINE KINASE"/>
    <property type="match status" value="1"/>
</dbReference>
<dbReference type="Pfam" id="PF07495">
    <property type="entry name" value="Y_Y_Y"/>
    <property type="match status" value="1"/>
</dbReference>
<dbReference type="InterPro" id="IPR011123">
    <property type="entry name" value="Y_Y_Y"/>
</dbReference>
<dbReference type="Proteomes" id="UP000184509">
    <property type="component" value="Unassembled WGS sequence"/>
</dbReference>
<evidence type="ECO:0000256" key="4">
    <source>
        <dbReference type="ARBA" id="ARBA00022679"/>
    </source>
</evidence>
<dbReference type="GO" id="GO:0043565">
    <property type="term" value="F:sequence-specific DNA binding"/>
    <property type="evidence" value="ECO:0007669"/>
    <property type="project" value="InterPro"/>
</dbReference>
<dbReference type="Gene3D" id="1.10.10.60">
    <property type="entry name" value="Homeodomain-like"/>
    <property type="match status" value="1"/>
</dbReference>
<keyword evidence="3 12" id="KW-0597">Phosphoprotein</keyword>
<evidence type="ECO:0000259" key="14">
    <source>
        <dbReference type="PROSITE" id="PS01124"/>
    </source>
</evidence>
<dbReference type="InterPro" id="IPR003594">
    <property type="entry name" value="HATPase_dom"/>
</dbReference>
<dbReference type="SUPFAM" id="SSF55874">
    <property type="entry name" value="ATPase domain of HSP90 chaperone/DNA topoisomerase II/histidine kinase"/>
    <property type="match status" value="1"/>
</dbReference>
<dbReference type="SMART" id="SM00387">
    <property type="entry name" value="HATPase_c"/>
    <property type="match status" value="1"/>
</dbReference>
<dbReference type="PANTHER" id="PTHR43547:SF2">
    <property type="entry name" value="HYBRID SIGNAL TRANSDUCTION HISTIDINE KINASE C"/>
    <property type="match status" value="1"/>
</dbReference>
<evidence type="ECO:0000256" key="6">
    <source>
        <dbReference type="ARBA" id="ARBA00022777"/>
    </source>
</evidence>
<dbReference type="InterPro" id="IPR009057">
    <property type="entry name" value="Homeodomain-like_sf"/>
</dbReference>
<keyword evidence="6 17" id="KW-0418">Kinase</keyword>
<organism evidence="17 18">
    <name type="scientific">Bacteroides luti</name>
    <dbReference type="NCBI Taxonomy" id="1297750"/>
    <lineage>
        <taxon>Bacteria</taxon>
        <taxon>Pseudomonadati</taxon>
        <taxon>Bacteroidota</taxon>
        <taxon>Bacteroidia</taxon>
        <taxon>Bacteroidales</taxon>
        <taxon>Bacteroidaceae</taxon>
        <taxon>Bacteroides</taxon>
    </lineage>
</organism>
<feature type="domain" description="HTH araC/xylS-type" evidence="14">
    <location>
        <begin position="1269"/>
        <end position="1368"/>
    </location>
</feature>
<dbReference type="InterPro" id="IPR001789">
    <property type="entry name" value="Sig_transdc_resp-reg_receiver"/>
</dbReference>
<dbReference type="RefSeq" id="WP_073403810.1">
    <property type="nucleotide sequence ID" value="NZ_FQTV01000020.1"/>
</dbReference>
<dbReference type="InterPro" id="IPR011110">
    <property type="entry name" value="Reg_prop"/>
</dbReference>
<dbReference type="InterPro" id="IPR018060">
    <property type="entry name" value="HTH_AraC"/>
</dbReference>
<dbReference type="SMART" id="SM00388">
    <property type="entry name" value="HisKA"/>
    <property type="match status" value="1"/>
</dbReference>
<dbReference type="CDD" id="cd17574">
    <property type="entry name" value="REC_OmpR"/>
    <property type="match status" value="1"/>
</dbReference>
<evidence type="ECO:0000256" key="12">
    <source>
        <dbReference type="PROSITE-ProRule" id="PRU00169"/>
    </source>
</evidence>
<dbReference type="Pfam" id="PF12833">
    <property type="entry name" value="HTH_18"/>
    <property type="match status" value="1"/>
</dbReference>
<dbReference type="Pfam" id="PF00072">
    <property type="entry name" value="Response_reg"/>
    <property type="match status" value="1"/>
</dbReference>
<comment type="catalytic activity">
    <reaction evidence="1">
        <text>ATP + protein L-histidine = ADP + protein N-phospho-L-histidine.</text>
        <dbReference type="EC" id="2.7.13.3"/>
    </reaction>
</comment>
<dbReference type="Gene3D" id="2.130.10.10">
    <property type="entry name" value="YVTN repeat-like/Quinoprotein amine dehydrogenase"/>
    <property type="match status" value="2"/>
</dbReference>
<dbReference type="InterPro" id="IPR013783">
    <property type="entry name" value="Ig-like_fold"/>
</dbReference>
<feature type="modified residue" description="4-aspartylphosphate" evidence="12">
    <location>
        <position position="1168"/>
    </location>
</feature>
<evidence type="ECO:0000256" key="7">
    <source>
        <dbReference type="ARBA" id="ARBA00022840"/>
    </source>
</evidence>
<sequence>MKNTIRFFLYLIIIFFSSGKSFAQVEKFYSTEKDISNSLINEIYQDKKGFVWIATEDGLNKYDGTKFTIYKSILKDDTSLKNNYVKTIYEDSQGRFWVACINGLLLYNRAKDSFSEVIVHRDKQIIHPQVISILETKNGDIWMTTSGEGLISLKKGDKQFTVESKISKNLCSAFLTDIFEDSNHLLWIGSENKGLNIYNPYTKKARLLKAPDNITSNNITSICEDKKGNIFIGTLSGGLNVFNPKTQKLAPISYKNSSTKLRIKSLLINSRGELLIGTDGQGLKTYNYNKNIIDDYEINTIQFDFSKAKVHSIIEDRAGNLWAGLFQKGVYFIPGNSNKFNYFGYRSLKQNNIGSSCVMSIFKDKNNTIWVGTDNDGLYGISENGKKATHYTQTNMSSSVANTIMSIFEDSNNNLWLGSYINGLEKYNRNNNTCLYAKDLFPKEKDIPNDRVSCISEDNNKNLWIGTYGYGIYSLNLKSNKLTHHPSSRDDKDLRQNIVPSNWINCVISDHEGLIWIGTYKGVCCYNPKTKKYITYSSKNNKLPGDVVFALLEDSSHKIWIGTSEGLASFDKHTKTFTHFTVDDGLPSNVICSMFEDEQKNLWLSTHYGISKFKCNERKFINFYSFDGLQSNEFYRGAGFKAANGEIFFGGIKGITYFQPKEISDRVSNLNVFITDFYRFEKPVREGDKSGRNNIITKAVIDEDTFVLSYSDNAFSFELSVLDFSNPERIVYEYQMEELSKNWISTRPGMNRASFTNLSPGTYKFKFRARNNDYVSPTKEVTIIITPPWYLSWWAKCIYALLIGIMIYSIAMYIISRVRHRQEIMRREHAEQINEAKLQFFINISHEIRTPMTLIINPLEKLIKENNDLEKQKTYMMIYRNAQRILRLINQLMDIRKLDKGQMHMKFRETDIVGFIDDLMTTFEYQAQKKNIQFAFYHQDESLKAWIDLNNFDKIILNILSNAFKYTPENGEIKVELSTGKDESVRGALKKYFEIVISDNGIGIDSDKIEQIFERFYQINNDLTNSNFGTGIGLHLSRSLVELHHGTIKAENREEGTGSRFIIRLPLGCDHLKSEEFENPEDFESPVSTSTHHKEAEMVEEFELEEGTEKKKIKSRTRFKVLIVEDEYEIRKYIKEELASEYRISESQNGKEALETALKDMPDLIISDVMMPEMDGITLCKKIKQNINISHIPVILLTAKSKTEDKIEGLEIGADAYIVKPFNTELLKSTVANLIENRERLKTKFNGNEQLQIKIQDIKMKSSDEVLMEKVIKVINENIADSALNVEMLASHVGMSRVHMHRKLKELTNQSARDFIKGIRLKQAASLLSSKKISVSEVAYATGFSNLSHFSNTFREFYGISPTEYASDHLDKDKTDQESK</sequence>
<dbReference type="InterPro" id="IPR036097">
    <property type="entry name" value="HisK_dim/P_sf"/>
</dbReference>
<feature type="domain" description="Response regulatory" evidence="16">
    <location>
        <begin position="1120"/>
        <end position="1235"/>
    </location>
</feature>
<dbReference type="PROSITE" id="PS00041">
    <property type="entry name" value="HTH_ARAC_FAMILY_1"/>
    <property type="match status" value="1"/>
</dbReference>
<evidence type="ECO:0000313" key="18">
    <source>
        <dbReference type="Proteomes" id="UP000184509"/>
    </source>
</evidence>
<dbReference type="InterPro" id="IPR018062">
    <property type="entry name" value="HTH_AraC-typ_CS"/>
</dbReference>
<proteinExistence type="predicted"/>
<dbReference type="InterPro" id="IPR003961">
    <property type="entry name" value="FN3_dom"/>
</dbReference>
<dbReference type="FunFam" id="3.30.565.10:FF:000037">
    <property type="entry name" value="Hybrid sensor histidine kinase/response regulator"/>
    <property type="match status" value="1"/>
</dbReference>
<dbReference type="SUPFAM" id="SSF52172">
    <property type="entry name" value="CheY-like"/>
    <property type="match status" value="1"/>
</dbReference>
<evidence type="ECO:0000313" key="17">
    <source>
        <dbReference type="EMBL" id="SHG01872.1"/>
    </source>
</evidence>
<dbReference type="SUPFAM" id="SSF46689">
    <property type="entry name" value="Homeodomain-like"/>
    <property type="match status" value="1"/>
</dbReference>
<dbReference type="GO" id="GO:0000155">
    <property type="term" value="F:phosphorelay sensor kinase activity"/>
    <property type="evidence" value="ECO:0007669"/>
    <property type="project" value="InterPro"/>
</dbReference>
<keyword evidence="11" id="KW-0804">Transcription</keyword>
<dbReference type="FunFam" id="1.10.287.130:FF:000045">
    <property type="entry name" value="Two-component system sensor histidine kinase/response regulator"/>
    <property type="match status" value="1"/>
</dbReference>
<evidence type="ECO:0000256" key="9">
    <source>
        <dbReference type="ARBA" id="ARBA00023015"/>
    </source>
</evidence>
<feature type="domain" description="Histidine kinase" evidence="15">
    <location>
        <begin position="843"/>
        <end position="1069"/>
    </location>
</feature>
<dbReference type="PROSITE" id="PS50110">
    <property type="entry name" value="RESPONSE_REGULATORY"/>
    <property type="match status" value="1"/>
</dbReference>
<dbReference type="SUPFAM" id="SSF63829">
    <property type="entry name" value="Calcium-dependent phosphotriesterase"/>
    <property type="match status" value="3"/>
</dbReference>
<keyword evidence="13" id="KW-0732">Signal</keyword>
<reference evidence="17 18" key="1">
    <citation type="submission" date="2016-11" db="EMBL/GenBank/DDBJ databases">
        <authorList>
            <person name="Jaros S."/>
            <person name="Januszkiewicz K."/>
            <person name="Wedrychowicz H."/>
        </authorList>
    </citation>
    <scope>NUCLEOTIDE SEQUENCE [LARGE SCALE GENOMIC DNA]</scope>
    <source>
        <strain evidence="17 18">DSM 26991</strain>
    </source>
</reference>
<keyword evidence="4" id="KW-0808">Transferase</keyword>
<dbReference type="CDD" id="cd00082">
    <property type="entry name" value="HisKA"/>
    <property type="match status" value="1"/>
</dbReference>
<keyword evidence="7" id="KW-0067">ATP-binding</keyword>
<evidence type="ECO:0000256" key="1">
    <source>
        <dbReference type="ARBA" id="ARBA00000085"/>
    </source>
</evidence>
<protein>
    <recommendedName>
        <fullName evidence="2">histidine kinase</fullName>
        <ecNumber evidence="2">2.7.13.3</ecNumber>
    </recommendedName>
</protein>